<keyword evidence="10" id="KW-1185">Reference proteome</keyword>
<keyword evidence="3" id="KW-0813">Transport</keyword>
<dbReference type="OrthoDB" id="413079at2759"/>
<feature type="transmembrane region" description="Helical" evidence="7">
    <location>
        <begin position="201"/>
        <end position="227"/>
    </location>
</feature>
<comment type="caution">
    <text evidence="9">The sequence shown here is derived from an EMBL/GenBank/DDBJ whole genome shotgun (WGS) entry which is preliminary data.</text>
</comment>
<evidence type="ECO:0000256" key="3">
    <source>
        <dbReference type="ARBA" id="ARBA00022448"/>
    </source>
</evidence>
<feature type="signal peptide" evidence="8">
    <location>
        <begin position="1"/>
        <end position="19"/>
    </location>
</feature>
<evidence type="ECO:0000256" key="8">
    <source>
        <dbReference type="SAM" id="SignalP"/>
    </source>
</evidence>
<keyword evidence="5 7" id="KW-1133">Transmembrane helix</keyword>
<evidence type="ECO:0000313" key="10">
    <source>
        <dbReference type="Proteomes" id="UP000717696"/>
    </source>
</evidence>
<dbReference type="InterPro" id="IPR051788">
    <property type="entry name" value="MFS_Transporter"/>
</dbReference>
<evidence type="ECO:0000256" key="1">
    <source>
        <dbReference type="ARBA" id="ARBA00004127"/>
    </source>
</evidence>
<evidence type="ECO:0008006" key="11">
    <source>
        <dbReference type="Google" id="ProtNLM"/>
    </source>
</evidence>
<dbReference type="InterPro" id="IPR036259">
    <property type="entry name" value="MFS_trans_sf"/>
</dbReference>
<keyword evidence="8" id="KW-0732">Signal</keyword>
<reference evidence="9" key="1">
    <citation type="journal article" date="2021" name="Nat. Commun.">
        <title>Genetic determinants of endophytism in the Arabidopsis root mycobiome.</title>
        <authorList>
            <person name="Mesny F."/>
            <person name="Miyauchi S."/>
            <person name="Thiergart T."/>
            <person name="Pickel B."/>
            <person name="Atanasova L."/>
            <person name="Karlsson M."/>
            <person name="Huettel B."/>
            <person name="Barry K.W."/>
            <person name="Haridas S."/>
            <person name="Chen C."/>
            <person name="Bauer D."/>
            <person name="Andreopoulos W."/>
            <person name="Pangilinan J."/>
            <person name="LaButti K."/>
            <person name="Riley R."/>
            <person name="Lipzen A."/>
            <person name="Clum A."/>
            <person name="Drula E."/>
            <person name="Henrissat B."/>
            <person name="Kohler A."/>
            <person name="Grigoriev I.V."/>
            <person name="Martin F.M."/>
            <person name="Hacquard S."/>
        </authorList>
    </citation>
    <scope>NUCLEOTIDE SEQUENCE</scope>
    <source>
        <strain evidence="9">MPI-CAGE-AT-0021</strain>
    </source>
</reference>
<feature type="transmembrane region" description="Helical" evidence="7">
    <location>
        <begin position="43"/>
        <end position="65"/>
    </location>
</feature>
<dbReference type="AlphaFoldDB" id="A0A9P9E6C3"/>
<dbReference type="Gene3D" id="1.20.1250.20">
    <property type="entry name" value="MFS general substrate transporter like domains"/>
    <property type="match status" value="1"/>
</dbReference>
<proteinExistence type="inferred from homology"/>
<dbReference type="Proteomes" id="UP000717696">
    <property type="component" value="Unassembled WGS sequence"/>
</dbReference>
<protein>
    <recommendedName>
        <fullName evidence="11">Major facilitator superfamily (MFS) profile domain-containing protein</fullName>
    </recommendedName>
</protein>
<name>A0A9P9E6C3_9HYPO</name>
<evidence type="ECO:0000256" key="6">
    <source>
        <dbReference type="ARBA" id="ARBA00023136"/>
    </source>
</evidence>
<accession>A0A9P9E6C3</accession>
<comment type="similarity">
    <text evidence="2">Belongs to the major facilitator superfamily.</text>
</comment>
<comment type="subcellular location">
    <subcellularLocation>
        <location evidence="1">Endomembrane system</location>
        <topology evidence="1">Multi-pass membrane protein</topology>
    </subcellularLocation>
</comment>
<dbReference type="PANTHER" id="PTHR23514:SF3">
    <property type="entry name" value="BYPASS OF STOP CODON PROTEIN 6"/>
    <property type="match status" value="1"/>
</dbReference>
<organism evidence="9 10">
    <name type="scientific">Dactylonectria estremocensis</name>
    <dbReference type="NCBI Taxonomy" id="1079267"/>
    <lineage>
        <taxon>Eukaryota</taxon>
        <taxon>Fungi</taxon>
        <taxon>Dikarya</taxon>
        <taxon>Ascomycota</taxon>
        <taxon>Pezizomycotina</taxon>
        <taxon>Sordariomycetes</taxon>
        <taxon>Hypocreomycetidae</taxon>
        <taxon>Hypocreales</taxon>
        <taxon>Nectriaceae</taxon>
        <taxon>Dactylonectria</taxon>
    </lineage>
</organism>
<dbReference type="SUPFAM" id="SSF103473">
    <property type="entry name" value="MFS general substrate transporter"/>
    <property type="match status" value="1"/>
</dbReference>
<dbReference type="GO" id="GO:0012505">
    <property type="term" value="C:endomembrane system"/>
    <property type="evidence" value="ECO:0007669"/>
    <property type="project" value="UniProtKB-SubCell"/>
</dbReference>
<feature type="transmembrane region" description="Helical" evidence="7">
    <location>
        <begin position="267"/>
        <end position="287"/>
    </location>
</feature>
<feature type="transmembrane region" description="Helical" evidence="7">
    <location>
        <begin position="138"/>
        <end position="161"/>
    </location>
</feature>
<feature type="transmembrane region" description="Helical" evidence="7">
    <location>
        <begin position="239"/>
        <end position="261"/>
    </location>
</feature>
<evidence type="ECO:0000256" key="4">
    <source>
        <dbReference type="ARBA" id="ARBA00022692"/>
    </source>
</evidence>
<sequence>MISLLFLSSVIRFITSTLSSHVLHSTIGHRDITSLVSASQIIVYKIACFHLPFYVFVVAFAFIGLGAGLKNASWNVFISWFENSNELLGLLHPWSQDSFVDLDISSVTWLEVTCSNQPGALIRAREQNLTLKCFKNKVVILCSFYLLAYVGSEVALDGWFVTFVMKVKNGSASESGVRAAVGCHLTAAMALELMSWLIPNFVSSAICVSFLVSFSGPLFLCIIVCISRLLPPSMKTIAIGIRAAVGASGASIVPFLIGAIAEAMGVTVLQPIILVFMALYMLLWLWLPRRCQV</sequence>
<evidence type="ECO:0000256" key="5">
    <source>
        <dbReference type="ARBA" id="ARBA00022989"/>
    </source>
</evidence>
<dbReference type="GO" id="GO:0016020">
    <property type="term" value="C:membrane"/>
    <property type="evidence" value="ECO:0007669"/>
    <property type="project" value="TreeGrafter"/>
</dbReference>
<evidence type="ECO:0000313" key="9">
    <source>
        <dbReference type="EMBL" id="KAH7131459.1"/>
    </source>
</evidence>
<dbReference type="EMBL" id="JAGMUU010000019">
    <property type="protein sequence ID" value="KAH7131459.1"/>
    <property type="molecule type" value="Genomic_DNA"/>
</dbReference>
<evidence type="ECO:0000256" key="7">
    <source>
        <dbReference type="SAM" id="Phobius"/>
    </source>
</evidence>
<feature type="chain" id="PRO_5040169066" description="Major facilitator superfamily (MFS) profile domain-containing protein" evidence="8">
    <location>
        <begin position="20"/>
        <end position="293"/>
    </location>
</feature>
<keyword evidence="4 7" id="KW-0812">Transmembrane</keyword>
<gene>
    <name evidence="9" type="ORF">B0J13DRAFT_642151</name>
</gene>
<evidence type="ECO:0000256" key="2">
    <source>
        <dbReference type="ARBA" id="ARBA00008335"/>
    </source>
</evidence>
<keyword evidence="6 7" id="KW-0472">Membrane</keyword>
<dbReference type="PANTHER" id="PTHR23514">
    <property type="entry name" value="BYPASS OF STOP CODON PROTEIN 6"/>
    <property type="match status" value="1"/>
</dbReference>